<evidence type="ECO:0000313" key="1">
    <source>
        <dbReference type="EMBL" id="RCH89954.1"/>
    </source>
</evidence>
<dbReference type="AlphaFoldDB" id="A0A367JJ26"/>
<comment type="caution">
    <text evidence="1">The sequence shown here is derived from an EMBL/GenBank/DDBJ whole genome shotgun (WGS) entry which is preliminary data.</text>
</comment>
<organism evidence="1 2">
    <name type="scientific">Rhizopus azygosporus</name>
    <name type="common">Rhizopus microsporus var. azygosporus</name>
    <dbReference type="NCBI Taxonomy" id="86630"/>
    <lineage>
        <taxon>Eukaryota</taxon>
        <taxon>Fungi</taxon>
        <taxon>Fungi incertae sedis</taxon>
        <taxon>Mucoromycota</taxon>
        <taxon>Mucoromycotina</taxon>
        <taxon>Mucoromycetes</taxon>
        <taxon>Mucorales</taxon>
        <taxon>Mucorineae</taxon>
        <taxon>Rhizopodaceae</taxon>
        <taxon>Rhizopus</taxon>
    </lineage>
</organism>
<proteinExistence type="predicted"/>
<dbReference type="EMBL" id="PJQL01001199">
    <property type="protein sequence ID" value="RCH89954.1"/>
    <property type="molecule type" value="Genomic_DNA"/>
</dbReference>
<accession>A0A367JJ26</accession>
<reference evidence="1 2" key="1">
    <citation type="journal article" date="2018" name="G3 (Bethesda)">
        <title>Phylogenetic and Phylogenomic Definition of Rhizopus Species.</title>
        <authorList>
            <person name="Gryganskyi A.P."/>
            <person name="Golan J."/>
            <person name="Dolatabadi S."/>
            <person name="Mondo S."/>
            <person name="Robb S."/>
            <person name="Idnurm A."/>
            <person name="Muszewska A."/>
            <person name="Steczkiewicz K."/>
            <person name="Masonjones S."/>
            <person name="Liao H.L."/>
            <person name="Gajdeczka M.T."/>
            <person name="Anike F."/>
            <person name="Vuek A."/>
            <person name="Anishchenko I.M."/>
            <person name="Voigt K."/>
            <person name="de Hoog G.S."/>
            <person name="Smith M.E."/>
            <person name="Heitman J."/>
            <person name="Vilgalys R."/>
            <person name="Stajich J.E."/>
        </authorList>
    </citation>
    <scope>NUCLEOTIDE SEQUENCE [LARGE SCALE GENOMIC DNA]</scope>
    <source>
        <strain evidence="1 2">CBS 357.93</strain>
    </source>
</reference>
<keyword evidence="2" id="KW-1185">Reference proteome</keyword>
<evidence type="ECO:0000313" key="2">
    <source>
        <dbReference type="Proteomes" id="UP000252139"/>
    </source>
</evidence>
<name>A0A367JJ26_RHIAZ</name>
<gene>
    <name evidence="1" type="ORF">CU097_005902</name>
</gene>
<dbReference type="Proteomes" id="UP000252139">
    <property type="component" value="Unassembled WGS sequence"/>
</dbReference>
<protein>
    <submittedName>
        <fullName evidence="1">Uncharacterized protein</fullName>
    </submittedName>
</protein>
<sequence length="108" mass="11927">MTVALMNVLEAYITVDVVTVLDEVANVSSFTFPEPDIVVVGAYKMAGVNAVYILNPRILIPCCENDLYQVVIEGKPLNGHSQEEVENMVKENTNYKPSHIIKNTSEQG</sequence>